<dbReference type="PANTHER" id="PTHR46796:SF15">
    <property type="entry name" value="BLL1074 PROTEIN"/>
    <property type="match status" value="1"/>
</dbReference>
<evidence type="ECO:0000259" key="4">
    <source>
        <dbReference type="PROSITE" id="PS01124"/>
    </source>
</evidence>
<dbReference type="InterPro" id="IPR018060">
    <property type="entry name" value="HTH_AraC"/>
</dbReference>
<dbReference type="SMART" id="SM00342">
    <property type="entry name" value="HTH_ARAC"/>
    <property type="match status" value="1"/>
</dbReference>
<dbReference type="RefSeq" id="WP_272737496.1">
    <property type="nucleotide sequence ID" value="NZ_CP116942.1"/>
</dbReference>
<sequence>MAERDDRWRGVISVGPWWLLYIGVFGPTGRHAHHAAQVIASDDDVRVRFDEERPLECRALVIPPDHPHAIETAGRATMVFVDAESAAGRRLASRCAGAPAQIEVASTPDGGRASDVVESMLRAVDDPAPGAVPLSPAIAAVVAQLADDPAAGTAIEFAAQAQLSPGRFSHRFAREVGIPLRSYRRWVRVLLAFEALNAGASLTEAAPRAGFSDSAHLCRTFRDSFGIAPTDLLAGSRFEPLA</sequence>
<dbReference type="EMBL" id="CP116942">
    <property type="protein sequence ID" value="WCO67979.1"/>
    <property type="molecule type" value="Genomic_DNA"/>
</dbReference>
<keyword evidence="2" id="KW-0238">DNA-binding</keyword>
<dbReference type="AlphaFoldDB" id="A0AAE9YBH8"/>
<dbReference type="Gene3D" id="1.10.10.60">
    <property type="entry name" value="Homeodomain-like"/>
    <property type="match status" value="1"/>
</dbReference>
<keyword evidence="3" id="KW-0804">Transcription</keyword>
<organism evidence="5 6">
    <name type="scientific">Iamia majanohamensis</name>
    <dbReference type="NCBI Taxonomy" id="467976"/>
    <lineage>
        <taxon>Bacteria</taxon>
        <taxon>Bacillati</taxon>
        <taxon>Actinomycetota</taxon>
        <taxon>Acidimicrobiia</taxon>
        <taxon>Acidimicrobiales</taxon>
        <taxon>Iamiaceae</taxon>
        <taxon>Iamia</taxon>
    </lineage>
</organism>
<dbReference type="PROSITE" id="PS01124">
    <property type="entry name" value="HTH_ARAC_FAMILY_2"/>
    <property type="match status" value="1"/>
</dbReference>
<evidence type="ECO:0000313" key="6">
    <source>
        <dbReference type="Proteomes" id="UP001216390"/>
    </source>
</evidence>
<dbReference type="Proteomes" id="UP001216390">
    <property type="component" value="Chromosome"/>
</dbReference>
<proteinExistence type="predicted"/>
<dbReference type="InterPro" id="IPR050204">
    <property type="entry name" value="AraC_XylS_family_regulators"/>
</dbReference>
<reference evidence="5" key="1">
    <citation type="submission" date="2023-01" db="EMBL/GenBank/DDBJ databases">
        <title>The diversity of Class Acidimicrobiia in South China Sea sediment environments and the proposal of Iamia marina sp. nov., a novel species of the genus Iamia.</title>
        <authorList>
            <person name="He Y."/>
            <person name="Tian X."/>
        </authorList>
    </citation>
    <scope>NUCLEOTIDE SEQUENCE</scope>
    <source>
        <strain evidence="5">DSM 19957</strain>
    </source>
</reference>
<keyword evidence="6" id="KW-1185">Reference proteome</keyword>
<dbReference type="SUPFAM" id="SSF46689">
    <property type="entry name" value="Homeodomain-like"/>
    <property type="match status" value="1"/>
</dbReference>
<dbReference type="GO" id="GO:0043565">
    <property type="term" value="F:sequence-specific DNA binding"/>
    <property type="evidence" value="ECO:0007669"/>
    <property type="project" value="InterPro"/>
</dbReference>
<name>A0AAE9YBH8_9ACTN</name>
<evidence type="ECO:0000256" key="2">
    <source>
        <dbReference type="ARBA" id="ARBA00023125"/>
    </source>
</evidence>
<gene>
    <name evidence="5" type="ORF">PO878_04480</name>
</gene>
<evidence type="ECO:0000256" key="1">
    <source>
        <dbReference type="ARBA" id="ARBA00023015"/>
    </source>
</evidence>
<dbReference type="PANTHER" id="PTHR46796">
    <property type="entry name" value="HTH-TYPE TRANSCRIPTIONAL ACTIVATOR RHAS-RELATED"/>
    <property type="match status" value="1"/>
</dbReference>
<dbReference type="Pfam" id="PF12833">
    <property type="entry name" value="HTH_18"/>
    <property type="match status" value="1"/>
</dbReference>
<evidence type="ECO:0000313" key="5">
    <source>
        <dbReference type="EMBL" id="WCO67979.1"/>
    </source>
</evidence>
<dbReference type="KEGG" id="ima:PO878_04480"/>
<feature type="domain" description="HTH araC/xylS-type" evidence="4">
    <location>
        <begin position="135"/>
        <end position="235"/>
    </location>
</feature>
<dbReference type="InterPro" id="IPR009057">
    <property type="entry name" value="Homeodomain-like_sf"/>
</dbReference>
<keyword evidence="1" id="KW-0805">Transcription regulation</keyword>
<protein>
    <submittedName>
        <fullName evidence="5">AraC family transcriptional regulator</fullName>
    </submittedName>
</protein>
<evidence type="ECO:0000256" key="3">
    <source>
        <dbReference type="ARBA" id="ARBA00023163"/>
    </source>
</evidence>
<dbReference type="GO" id="GO:0003700">
    <property type="term" value="F:DNA-binding transcription factor activity"/>
    <property type="evidence" value="ECO:0007669"/>
    <property type="project" value="InterPro"/>
</dbReference>
<accession>A0AAE9YBH8</accession>